<dbReference type="Pfam" id="PF00903">
    <property type="entry name" value="Glyoxalase"/>
    <property type="match status" value="1"/>
</dbReference>
<name>A0A179G6U8_METCM</name>
<dbReference type="STRING" id="1380566.A0A179G6U8"/>
<feature type="domain" description="VOC" evidence="1">
    <location>
        <begin position="1"/>
        <end position="128"/>
    </location>
</feature>
<dbReference type="CDD" id="cd07262">
    <property type="entry name" value="VOC_like"/>
    <property type="match status" value="1"/>
</dbReference>
<dbReference type="GeneID" id="28844854"/>
<dbReference type="InterPro" id="IPR004360">
    <property type="entry name" value="Glyas_Fos-R_dOase_dom"/>
</dbReference>
<dbReference type="EMBL" id="LSBJ02000001">
    <property type="protein sequence ID" value="OAQ73151.1"/>
    <property type="molecule type" value="Genomic_DNA"/>
</dbReference>
<gene>
    <name evidence="2" type="ORF">VFPPC_00942</name>
</gene>
<dbReference type="PROSITE" id="PS51819">
    <property type="entry name" value="VOC"/>
    <property type="match status" value="1"/>
</dbReference>
<dbReference type="PANTHER" id="PTHR35006:SF2">
    <property type="entry name" value="GLYOXALASE FAMILY PROTEIN (AFU_ORTHOLOGUE AFUA_5G14830)"/>
    <property type="match status" value="1"/>
</dbReference>
<reference evidence="2 3" key="1">
    <citation type="journal article" date="2016" name="PLoS Pathog.">
        <title>Biosynthesis of antibiotic leucinostatins in bio-control fungus Purpureocillium lilacinum and their inhibition on phytophthora revealed by genome mining.</title>
        <authorList>
            <person name="Wang G."/>
            <person name="Liu Z."/>
            <person name="Lin R."/>
            <person name="Li E."/>
            <person name="Mao Z."/>
            <person name="Ling J."/>
            <person name="Yang Y."/>
            <person name="Yin W.B."/>
            <person name="Xie B."/>
        </authorList>
    </citation>
    <scope>NUCLEOTIDE SEQUENCE [LARGE SCALE GENOMIC DNA]</scope>
    <source>
        <strain evidence="2">170</strain>
    </source>
</reference>
<organism evidence="2 3">
    <name type="scientific">Pochonia chlamydosporia 170</name>
    <dbReference type="NCBI Taxonomy" id="1380566"/>
    <lineage>
        <taxon>Eukaryota</taxon>
        <taxon>Fungi</taxon>
        <taxon>Dikarya</taxon>
        <taxon>Ascomycota</taxon>
        <taxon>Pezizomycotina</taxon>
        <taxon>Sordariomycetes</taxon>
        <taxon>Hypocreomycetidae</taxon>
        <taxon>Hypocreales</taxon>
        <taxon>Clavicipitaceae</taxon>
        <taxon>Pochonia</taxon>
    </lineage>
</organism>
<keyword evidence="3" id="KW-1185">Reference proteome</keyword>
<dbReference type="Proteomes" id="UP000078397">
    <property type="component" value="Unassembled WGS sequence"/>
</dbReference>
<evidence type="ECO:0000313" key="2">
    <source>
        <dbReference type="EMBL" id="OAQ73151.1"/>
    </source>
</evidence>
<dbReference type="PANTHER" id="PTHR35006">
    <property type="entry name" value="GLYOXALASE FAMILY PROTEIN (AFU_ORTHOLOGUE AFUA_5G14830)"/>
    <property type="match status" value="1"/>
</dbReference>
<dbReference type="SUPFAM" id="SSF54593">
    <property type="entry name" value="Glyoxalase/Bleomycin resistance protein/Dihydroxybiphenyl dioxygenase"/>
    <property type="match status" value="1"/>
</dbReference>
<dbReference type="AlphaFoldDB" id="A0A179G6U8"/>
<comment type="caution">
    <text evidence="2">The sequence shown here is derived from an EMBL/GenBank/DDBJ whole genome shotgun (WGS) entry which is preliminary data.</text>
</comment>
<protein>
    <submittedName>
        <fullName evidence="2">Glyoxalase-like domain-containing protein</fullName>
    </submittedName>
</protein>
<evidence type="ECO:0000313" key="3">
    <source>
        <dbReference type="Proteomes" id="UP000078397"/>
    </source>
</evidence>
<dbReference type="KEGG" id="pchm:VFPPC_00942"/>
<dbReference type="Gene3D" id="3.10.180.10">
    <property type="entry name" value="2,3-Dihydroxybiphenyl 1,2-Dioxygenase, domain 1"/>
    <property type="match status" value="1"/>
</dbReference>
<proteinExistence type="predicted"/>
<dbReference type="InterPro" id="IPR029068">
    <property type="entry name" value="Glyas_Bleomycin-R_OHBP_Dase"/>
</dbReference>
<accession>A0A179G6U8</accession>
<dbReference type="RefSeq" id="XP_018149234.1">
    <property type="nucleotide sequence ID" value="XM_018280860.1"/>
</dbReference>
<dbReference type="InterPro" id="IPR037523">
    <property type="entry name" value="VOC_core"/>
</dbReference>
<evidence type="ECO:0000259" key="1">
    <source>
        <dbReference type="PROSITE" id="PS51819"/>
    </source>
</evidence>
<sequence>MLSHVSIRVTDLEASVKFYITALAPLSFTEMRFPTVIGLGPAKATAPIPELWLRQFAPDAGDGQKAKPTPVHISFCVDDKKLVDEFHAAGILAGGKDNGEPGERPWMKGYYAAYILDFDGNNIEVVCFLDHD</sequence>
<dbReference type="OrthoDB" id="10249419at2759"/>